<reference evidence="4 5" key="1">
    <citation type="submission" date="2024-05" db="EMBL/GenBank/DDBJ databases">
        <title>Long read based assembly of the Candida bracarensis genome reveals expanded adhesin content.</title>
        <authorList>
            <person name="Marcet-Houben M."/>
            <person name="Ksiezopolska E."/>
            <person name="Gabaldon T."/>
        </authorList>
    </citation>
    <scope>NUCLEOTIDE SEQUENCE [LARGE SCALE GENOMIC DNA]</scope>
    <source>
        <strain evidence="4 5">CBM6</strain>
    </source>
</reference>
<dbReference type="GO" id="GO:0000502">
    <property type="term" value="C:proteasome complex"/>
    <property type="evidence" value="ECO:0007669"/>
    <property type="project" value="UniProtKB-KW"/>
</dbReference>
<sequence>MTSDKMEIDSHNEVNNVGDVKGAVKYAEEETMEEIIDTLKVIAKTTATLDPRYVWRALKEVSHIRKNHLKQETLTVLVTVLYPESSEYKKSLLKYINDKHKSVVTHEEEIRAKYPATFYEITPDGRSLPVSAEINSFVHLLVQLYLLDSGKIQELNDFNTKVVVPRLLSFYNHRSLDLINAKLWFYIVMARERLENRQDNALLRNEMTKFLKTASLKHDNETRAMLISLILRNFLASGEVEAASDFVNKVDPLTPDVSSPLEARFFFYLSKINAIQLDYSTANEYIIAAIRKAPHTKNSLGFLQQANKLSCVIQLLMGDIPELSFFHQEGMEHSLIPYYHISKAVKLGDLKKFTSTITKYKQQLINDDNYQICVRLRSNVIKTGIRIISLTYKKISLKDICMKLHLESEQTAEYMVSRAIRDGVIEAKVNHEEGYIETSEVNNTYDTKDPQNVFDERIRFVNKLHDESVVAMRYPEDKKKGSKKNDEDEFMEGELLDDLSDFSDIDDLGFL</sequence>
<dbReference type="InterPro" id="IPR050756">
    <property type="entry name" value="CSN3"/>
</dbReference>
<evidence type="ECO:0000256" key="1">
    <source>
        <dbReference type="ARBA" id="ARBA00007912"/>
    </source>
</evidence>
<name>A0ABR4NP43_9SACH</name>
<evidence type="ECO:0000259" key="3">
    <source>
        <dbReference type="PROSITE" id="PS50250"/>
    </source>
</evidence>
<dbReference type="Proteomes" id="UP001623330">
    <property type="component" value="Unassembled WGS sequence"/>
</dbReference>
<comment type="similarity">
    <text evidence="1">Belongs to the proteasome subunit S3 family.</text>
</comment>
<accession>A0ABR4NP43</accession>
<dbReference type="InterPro" id="IPR057985">
    <property type="entry name" value="TPR_PSMD3_N"/>
</dbReference>
<evidence type="ECO:0000256" key="2">
    <source>
        <dbReference type="ARBA" id="ARBA00022942"/>
    </source>
</evidence>
<organism evidence="4 5">
    <name type="scientific">Nakaseomyces bracarensis</name>
    <dbReference type="NCBI Taxonomy" id="273131"/>
    <lineage>
        <taxon>Eukaryota</taxon>
        <taxon>Fungi</taxon>
        <taxon>Dikarya</taxon>
        <taxon>Ascomycota</taxon>
        <taxon>Saccharomycotina</taxon>
        <taxon>Saccharomycetes</taxon>
        <taxon>Saccharomycetales</taxon>
        <taxon>Saccharomycetaceae</taxon>
        <taxon>Nakaseomyces</taxon>
    </lineage>
</organism>
<protein>
    <submittedName>
        <fullName evidence="4">26S proteasome regulatory subunit RPN3</fullName>
    </submittedName>
</protein>
<dbReference type="Pfam" id="PF08375">
    <property type="entry name" value="Rpn3_C"/>
    <property type="match status" value="1"/>
</dbReference>
<dbReference type="SUPFAM" id="SSF46785">
    <property type="entry name" value="Winged helix' DNA-binding domain"/>
    <property type="match status" value="1"/>
</dbReference>
<feature type="domain" description="PCI" evidence="3">
    <location>
        <begin position="263"/>
        <end position="443"/>
    </location>
</feature>
<gene>
    <name evidence="4" type="ORF">RNJ44_01898</name>
</gene>
<dbReference type="InterPro" id="IPR036390">
    <property type="entry name" value="WH_DNA-bd_sf"/>
</dbReference>
<dbReference type="SMART" id="SM00753">
    <property type="entry name" value="PAM"/>
    <property type="match status" value="1"/>
</dbReference>
<dbReference type="PANTHER" id="PTHR10758">
    <property type="entry name" value="26S PROTEASOME NON-ATPASE REGULATORY SUBUNIT 3/COP9 SIGNALOSOME COMPLEX SUBUNIT 3"/>
    <property type="match status" value="1"/>
</dbReference>
<comment type="caution">
    <text evidence="4">The sequence shown here is derived from an EMBL/GenBank/DDBJ whole genome shotgun (WGS) entry which is preliminary data.</text>
</comment>
<dbReference type="EMBL" id="JBEVYD010000011">
    <property type="protein sequence ID" value="KAL3229762.1"/>
    <property type="molecule type" value="Genomic_DNA"/>
</dbReference>
<evidence type="ECO:0000313" key="4">
    <source>
        <dbReference type="EMBL" id="KAL3229762.1"/>
    </source>
</evidence>
<dbReference type="SMART" id="SM00088">
    <property type="entry name" value="PINT"/>
    <property type="match status" value="1"/>
</dbReference>
<dbReference type="Pfam" id="PF25573">
    <property type="entry name" value="TPR_PSMD3_N"/>
    <property type="match status" value="1"/>
</dbReference>
<keyword evidence="5" id="KW-1185">Reference proteome</keyword>
<proteinExistence type="inferred from homology"/>
<dbReference type="InterPro" id="IPR013586">
    <property type="entry name" value="PSMD3_C"/>
</dbReference>
<dbReference type="InterPro" id="IPR000717">
    <property type="entry name" value="PCI_dom"/>
</dbReference>
<dbReference type="PANTHER" id="PTHR10758:SF2">
    <property type="entry name" value="26S PROTEASOME NON-ATPASE REGULATORY SUBUNIT 3"/>
    <property type="match status" value="1"/>
</dbReference>
<evidence type="ECO:0000313" key="5">
    <source>
        <dbReference type="Proteomes" id="UP001623330"/>
    </source>
</evidence>
<keyword evidence="2 4" id="KW-0647">Proteasome</keyword>
<dbReference type="Pfam" id="PF01399">
    <property type="entry name" value="PCI"/>
    <property type="match status" value="1"/>
</dbReference>
<dbReference type="PROSITE" id="PS50250">
    <property type="entry name" value="PCI"/>
    <property type="match status" value="1"/>
</dbReference>